<evidence type="ECO:0000256" key="5">
    <source>
        <dbReference type="ARBA" id="ARBA00023012"/>
    </source>
</evidence>
<gene>
    <name evidence="8" type="ORF">FSC37_14650</name>
</gene>
<reference evidence="8 9" key="1">
    <citation type="submission" date="2019-08" db="EMBL/GenBank/DDBJ databases">
        <authorList>
            <person name="Khan S.A."/>
            <person name="Jeon C.O."/>
            <person name="Jeong S.E."/>
        </authorList>
    </citation>
    <scope>NUCLEOTIDE SEQUENCE [LARGE SCALE GENOMIC DNA]</scope>
    <source>
        <strain evidence="9">IMCC1728</strain>
    </source>
</reference>
<feature type="transmembrane region" description="Helical" evidence="6">
    <location>
        <begin position="34"/>
        <end position="56"/>
    </location>
</feature>
<comment type="catalytic activity">
    <reaction evidence="1">
        <text>ATP + protein L-histidine = ADP + protein N-phospho-L-histidine.</text>
        <dbReference type="EC" id="2.7.13.3"/>
    </reaction>
</comment>
<feature type="domain" description="Signal transduction histidine kinase dimerisation/phosphoacceptor" evidence="7">
    <location>
        <begin position="212"/>
        <end position="260"/>
    </location>
</feature>
<dbReference type="PANTHER" id="PTHR43711:SF31">
    <property type="entry name" value="HISTIDINE KINASE"/>
    <property type="match status" value="1"/>
</dbReference>
<evidence type="ECO:0000313" key="9">
    <source>
        <dbReference type="Proteomes" id="UP000321832"/>
    </source>
</evidence>
<dbReference type="EC" id="2.7.13.3" evidence="2"/>
<comment type="caution">
    <text evidence="8">The sequence shown here is derived from an EMBL/GenBank/DDBJ whole genome shotgun (WGS) entry which is preliminary data.</text>
</comment>
<keyword evidence="6" id="KW-1133">Transmembrane helix</keyword>
<dbReference type="SMART" id="SM00388">
    <property type="entry name" value="HisKA"/>
    <property type="match status" value="1"/>
</dbReference>
<feature type="transmembrane region" description="Helical" evidence="6">
    <location>
        <begin position="114"/>
        <end position="132"/>
    </location>
</feature>
<dbReference type="Pfam" id="PF00512">
    <property type="entry name" value="HisKA"/>
    <property type="match status" value="1"/>
</dbReference>
<dbReference type="SUPFAM" id="SSF47384">
    <property type="entry name" value="Homodimeric domain of signal transducing histidine kinase"/>
    <property type="match status" value="1"/>
</dbReference>
<accession>A0A5C6U0X8</accession>
<dbReference type="Proteomes" id="UP000321832">
    <property type="component" value="Unassembled WGS sequence"/>
</dbReference>
<dbReference type="AlphaFoldDB" id="A0A5C6U0X8"/>
<evidence type="ECO:0000256" key="4">
    <source>
        <dbReference type="ARBA" id="ARBA00022777"/>
    </source>
</evidence>
<sequence>MNEARPVSEMTGTPRALATVDSAHALEQELARRLLHLVAALVFTAGGVFLLANLWARLLPESITTAAALVAAALIWRDARRRDQPLLGIRLLAWTAFIALSGGLLRQGDTHGPALWWLSALPLLLLQGGLLIDGVVMTALIVAEALFVDQLSTLLGVAPVDPQQLGAWRRDLAIAGALTVNALVLVMGIRWRRALLAQLDEARRRAEDAAQVKSRFLANMSHEIRTPLHGIVGAAELLRGTRLDEGQRQCSRCCGAVRRR</sequence>
<keyword evidence="4" id="KW-0418">Kinase</keyword>
<feature type="transmembrane region" description="Helical" evidence="6">
    <location>
        <begin position="172"/>
        <end position="189"/>
    </location>
</feature>
<name>A0A5C6U0X8_9BURK</name>
<evidence type="ECO:0000259" key="7">
    <source>
        <dbReference type="SMART" id="SM00388"/>
    </source>
</evidence>
<dbReference type="InterPro" id="IPR050736">
    <property type="entry name" value="Sensor_HK_Regulatory"/>
</dbReference>
<keyword evidence="5" id="KW-0902">Two-component regulatory system</keyword>
<evidence type="ECO:0000256" key="3">
    <source>
        <dbReference type="ARBA" id="ARBA00022679"/>
    </source>
</evidence>
<proteinExistence type="predicted"/>
<evidence type="ECO:0000256" key="1">
    <source>
        <dbReference type="ARBA" id="ARBA00000085"/>
    </source>
</evidence>
<dbReference type="CDD" id="cd00082">
    <property type="entry name" value="HisKA"/>
    <property type="match status" value="1"/>
</dbReference>
<keyword evidence="3" id="KW-0808">Transferase</keyword>
<keyword evidence="6" id="KW-0472">Membrane</keyword>
<dbReference type="GO" id="GO:0000155">
    <property type="term" value="F:phosphorelay sensor kinase activity"/>
    <property type="evidence" value="ECO:0007669"/>
    <property type="project" value="InterPro"/>
</dbReference>
<dbReference type="InterPro" id="IPR036097">
    <property type="entry name" value="HisK_dim/P_sf"/>
</dbReference>
<keyword evidence="9" id="KW-1185">Reference proteome</keyword>
<dbReference type="Gene3D" id="1.10.287.130">
    <property type="match status" value="1"/>
</dbReference>
<evidence type="ECO:0000256" key="2">
    <source>
        <dbReference type="ARBA" id="ARBA00012438"/>
    </source>
</evidence>
<evidence type="ECO:0000256" key="6">
    <source>
        <dbReference type="SAM" id="Phobius"/>
    </source>
</evidence>
<keyword evidence="6" id="KW-0812">Transmembrane</keyword>
<organism evidence="8 9">
    <name type="scientific">Piscinibacter aquaticus</name>
    <dbReference type="NCBI Taxonomy" id="392597"/>
    <lineage>
        <taxon>Bacteria</taxon>
        <taxon>Pseudomonadati</taxon>
        <taxon>Pseudomonadota</taxon>
        <taxon>Betaproteobacteria</taxon>
        <taxon>Burkholderiales</taxon>
        <taxon>Sphaerotilaceae</taxon>
        <taxon>Piscinibacter</taxon>
    </lineage>
</organism>
<dbReference type="InterPro" id="IPR003661">
    <property type="entry name" value="HisK_dim/P_dom"/>
</dbReference>
<protein>
    <recommendedName>
        <fullName evidence="2">histidine kinase</fullName>
        <ecNumber evidence="2">2.7.13.3</ecNumber>
    </recommendedName>
</protein>
<feature type="transmembrane region" description="Helical" evidence="6">
    <location>
        <begin position="91"/>
        <end position="108"/>
    </location>
</feature>
<dbReference type="EMBL" id="VOPW01000001">
    <property type="protein sequence ID" value="TXC66612.1"/>
    <property type="molecule type" value="Genomic_DNA"/>
</dbReference>
<evidence type="ECO:0000313" key="8">
    <source>
        <dbReference type="EMBL" id="TXC66612.1"/>
    </source>
</evidence>
<dbReference type="PANTHER" id="PTHR43711">
    <property type="entry name" value="TWO-COMPONENT HISTIDINE KINASE"/>
    <property type="match status" value="1"/>
</dbReference>